<organism evidence="1 2">
    <name type="scientific">Microvirgula aerodenitrificans</name>
    <dbReference type="NCBI Taxonomy" id="57480"/>
    <lineage>
        <taxon>Bacteria</taxon>
        <taxon>Pseudomonadati</taxon>
        <taxon>Pseudomonadota</taxon>
        <taxon>Betaproteobacteria</taxon>
        <taxon>Neisseriales</taxon>
        <taxon>Aquaspirillaceae</taxon>
        <taxon>Microvirgula</taxon>
    </lineage>
</organism>
<gene>
    <name evidence="1" type="ORF">DAI18_06610</name>
</gene>
<reference evidence="1 2" key="1">
    <citation type="submission" date="2018-04" db="EMBL/GenBank/DDBJ databases">
        <title>Denitrifier Microvirgula.</title>
        <authorList>
            <person name="Anderson E."/>
            <person name="Jang J."/>
            <person name="Ishii S."/>
        </authorList>
    </citation>
    <scope>NUCLEOTIDE SEQUENCE [LARGE SCALE GENOMIC DNA]</scope>
    <source>
        <strain evidence="1 2">BE2.4</strain>
    </source>
</reference>
<dbReference type="RefSeq" id="WP_107888970.1">
    <property type="nucleotide sequence ID" value="NZ_CP028519.1"/>
</dbReference>
<dbReference type="STRING" id="1122240.GCA_000620105_01370"/>
<evidence type="ECO:0000313" key="2">
    <source>
        <dbReference type="Proteomes" id="UP000244173"/>
    </source>
</evidence>
<evidence type="ECO:0000313" key="1">
    <source>
        <dbReference type="EMBL" id="AVY93756.1"/>
    </source>
</evidence>
<name>A0A2S0P8S3_9NEIS</name>
<dbReference type="EMBL" id="CP028519">
    <property type="protein sequence ID" value="AVY93756.1"/>
    <property type="molecule type" value="Genomic_DNA"/>
</dbReference>
<dbReference type="KEGG" id="maer:DAI18_06610"/>
<proteinExistence type="predicted"/>
<accession>A0A2S0P8S3</accession>
<dbReference type="Proteomes" id="UP000244173">
    <property type="component" value="Chromosome"/>
</dbReference>
<keyword evidence="2" id="KW-1185">Reference proteome</keyword>
<sequence length="80" mass="8528">MPFALSATRPASRGRSHLMSADPMRFAPLAAYTFNNPLADFDAGVRRVSPHNAGVCRARVALGVFVQPFDTHGDCLSPAA</sequence>
<protein>
    <submittedName>
        <fullName evidence="1">Uncharacterized protein</fullName>
    </submittedName>
</protein>
<dbReference type="AlphaFoldDB" id="A0A2S0P8S3"/>